<dbReference type="Pfam" id="PF12770">
    <property type="entry name" value="CHAT"/>
    <property type="match status" value="1"/>
</dbReference>
<dbReference type="PANTHER" id="PTHR45641:SF1">
    <property type="entry name" value="AAA+ ATPASE DOMAIN-CONTAINING PROTEIN"/>
    <property type="match status" value="1"/>
</dbReference>
<dbReference type="EMBL" id="JAUJEA010000021">
    <property type="protein sequence ID" value="MDN5205594.1"/>
    <property type="molecule type" value="Genomic_DNA"/>
</dbReference>
<feature type="repeat" description="TPR" evidence="3">
    <location>
        <begin position="414"/>
        <end position="447"/>
    </location>
</feature>
<feature type="repeat" description="TPR" evidence="3">
    <location>
        <begin position="372"/>
        <end position="405"/>
    </location>
</feature>
<dbReference type="Proteomes" id="UP001172082">
    <property type="component" value="Unassembled WGS sequence"/>
</dbReference>
<protein>
    <submittedName>
        <fullName evidence="6">CHAT domain-containing protein</fullName>
    </submittedName>
</protein>
<feature type="domain" description="CHAT" evidence="5">
    <location>
        <begin position="722"/>
        <end position="1016"/>
    </location>
</feature>
<evidence type="ECO:0000256" key="4">
    <source>
        <dbReference type="SAM" id="Phobius"/>
    </source>
</evidence>
<comment type="caution">
    <text evidence="6">The sequence shown here is derived from an EMBL/GenBank/DDBJ whole genome shotgun (WGS) entry which is preliminary data.</text>
</comment>
<dbReference type="InterPro" id="IPR011990">
    <property type="entry name" value="TPR-like_helical_dom_sf"/>
</dbReference>
<keyword evidence="4" id="KW-1133">Transmembrane helix</keyword>
<accession>A0ABT8KXT7</accession>
<dbReference type="InterPro" id="IPR024983">
    <property type="entry name" value="CHAT_dom"/>
</dbReference>
<dbReference type="InterPro" id="IPR019734">
    <property type="entry name" value="TPR_rpt"/>
</dbReference>
<keyword evidence="4" id="KW-0812">Transmembrane</keyword>
<dbReference type="Pfam" id="PF13374">
    <property type="entry name" value="TPR_10"/>
    <property type="match status" value="1"/>
</dbReference>
<feature type="repeat" description="TPR" evidence="3">
    <location>
        <begin position="162"/>
        <end position="195"/>
    </location>
</feature>
<dbReference type="Pfam" id="PF13424">
    <property type="entry name" value="TPR_12"/>
    <property type="match status" value="3"/>
</dbReference>
<dbReference type="PROSITE" id="PS50293">
    <property type="entry name" value="TPR_REGION"/>
    <property type="match status" value="1"/>
</dbReference>
<dbReference type="PANTHER" id="PTHR45641">
    <property type="entry name" value="TETRATRICOPEPTIDE REPEAT PROTEIN (AFU_ORTHOLOGUE AFUA_6G03870)"/>
    <property type="match status" value="1"/>
</dbReference>
<keyword evidence="4" id="KW-0472">Membrane</keyword>
<evidence type="ECO:0000313" key="7">
    <source>
        <dbReference type="Proteomes" id="UP001172082"/>
    </source>
</evidence>
<keyword evidence="1" id="KW-0677">Repeat</keyword>
<evidence type="ECO:0000256" key="2">
    <source>
        <dbReference type="ARBA" id="ARBA00022803"/>
    </source>
</evidence>
<gene>
    <name evidence="6" type="ORF">QQ008_29690</name>
</gene>
<evidence type="ECO:0000256" key="1">
    <source>
        <dbReference type="ARBA" id="ARBA00022737"/>
    </source>
</evidence>
<proteinExistence type="predicted"/>
<feature type="repeat" description="TPR" evidence="3">
    <location>
        <begin position="288"/>
        <end position="321"/>
    </location>
</feature>
<feature type="repeat" description="TPR" evidence="3">
    <location>
        <begin position="204"/>
        <end position="237"/>
    </location>
</feature>
<feature type="repeat" description="TPR" evidence="3">
    <location>
        <begin position="246"/>
        <end position="279"/>
    </location>
</feature>
<name>A0ABT8KXT7_9BACT</name>
<evidence type="ECO:0000256" key="3">
    <source>
        <dbReference type="PROSITE-ProRule" id="PRU00339"/>
    </source>
</evidence>
<keyword evidence="2 3" id="KW-0802">TPR repeat</keyword>
<sequence>MDREIKLSWLVRSTYFILFLCFLTDFVLAQVKSDTLFGDQYFRKADSLAKVENHSIAVEFYNKALLSFQETQVWEKQAICYNRIAESEIYLSNFSQAMESAKGALSICETKLKRNHHEAGYAYYNIANVHLAKEELTFALQYAEKALKIGSTIATNENSFISKLFNTLGNIYRRKTNYDQALSNFHQAIAIRRSYSGKKHKDIATSYNGIGGIYYEKGDYNFALDYFNKSLKISKNISLGRNERVAICHNNIGALHYENGDYAKSLEYYTKSLNIYKEVFGVKYSGLANIYNNIGEVYYTLDAFDYSYEFLQKALNIQLEIFGEKHPDIARSYYNLARIFHWKENYSKALNYHQKSIAISFEILGNRHPDIALSYFEIGNIYYKKNDFKRALEYHTKALMIRKEVFGDKHAHVALSLMCIGHVYHQMGDFERAMVHYQKSLEANTINSYDREWNDLPKLEDFLDINQLLESLNKKAEILKSLYHKYHKINNLEESFKIYQLCDTLISKVRESHRTHKDKVEFGKSAVQVYEGAIQTCILLNDSTKDPKYLQSAFYFSEKSKSSALKESRSELSAKHFNHVPDDLIELERSLKIDRAFYQSSIHESVTQKDGYDTTKVNDFNDRLFAINRRYDSLTDVIEKQFPKYHQLKYEKKIISVEELKQALSSNQAVVEYFLGDSISYAFVVTNDTLVVEPLKSLENINEQVEAFRNAIQSKNINEYKRLGHSLYQSIFNPIVEKVQGKELIIIPHGALWHVNFDLLLSEQTESEDYRNLPYLVKDFSISYGNAAHLLFDNTINRKVDQLNQCLAFSYTDTTAVNYGDHLSFNTLRQSNDDLPGSRAEIRSIAAIVDGQYYYGKDANERNFKRQADQYAVLHLALHGEINDENPEHSRLYFTQTKDSVEDNHLYVHELYALNLPSELAVLSACDAGTGKLEKGEGIMSLGRAFQYAGAKSLLLSSWEVSDGVAPDIMKYFYGNLKEGMNKSEALRQAKLEYLKKADVLSANPFYWGNFFIVGDNSPIELDGRSYLQYAIYAVLGMVLLLLILLFIKRKKELDVSKTIDKTSI</sequence>
<feature type="transmembrane region" description="Helical" evidence="4">
    <location>
        <begin position="1027"/>
        <end position="1048"/>
    </location>
</feature>
<dbReference type="SUPFAM" id="SSF48452">
    <property type="entry name" value="TPR-like"/>
    <property type="match status" value="1"/>
</dbReference>
<dbReference type="RefSeq" id="WP_346755616.1">
    <property type="nucleotide sequence ID" value="NZ_JAUJEA010000021.1"/>
</dbReference>
<reference evidence="6" key="1">
    <citation type="submission" date="2023-06" db="EMBL/GenBank/DDBJ databases">
        <title>Genomic of Parafulvivirga corallium.</title>
        <authorList>
            <person name="Wang G."/>
        </authorList>
    </citation>
    <scope>NUCLEOTIDE SEQUENCE</scope>
    <source>
        <strain evidence="6">BMA10</strain>
    </source>
</reference>
<dbReference type="PROSITE" id="PS50005">
    <property type="entry name" value="TPR"/>
    <property type="match status" value="6"/>
</dbReference>
<dbReference type="Gene3D" id="1.25.40.10">
    <property type="entry name" value="Tetratricopeptide repeat domain"/>
    <property type="match status" value="3"/>
</dbReference>
<organism evidence="6 7">
    <name type="scientific">Splendidivirga corallicola</name>
    <dbReference type="NCBI Taxonomy" id="3051826"/>
    <lineage>
        <taxon>Bacteria</taxon>
        <taxon>Pseudomonadati</taxon>
        <taxon>Bacteroidota</taxon>
        <taxon>Cytophagia</taxon>
        <taxon>Cytophagales</taxon>
        <taxon>Splendidivirgaceae</taxon>
        <taxon>Splendidivirga</taxon>
    </lineage>
</organism>
<evidence type="ECO:0000259" key="5">
    <source>
        <dbReference type="Pfam" id="PF12770"/>
    </source>
</evidence>
<dbReference type="SMART" id="SM00028">
    <property type="entry name" value="TPR"/>
    <property type="match status" value="10"/>
</dbReference>
<keyword evidence="7" id="KW-1185">Reference proteome</keyword>
<evidence type="ECO:0000313" key="6">
    <source>
        <dbReference type="EMBL" id="MDN5205594.1"/>
    </source>
</evidence>
<dbReference type="SUPFAM" id="SSF81901">
    <property type="entry name" value="HCP-like"/>
    <property type="match status" value="1"/>
</dbReference>